<organism evidence="5 6">
    <name type="scientific">Anolis carolinensis</name>
    <name type="common">Green anole</name>
    <name type="synonym">American chameleon</name>
    <dbReference type="NCBI Taxonomy" id="28377"/>
    <lineage>
        <taxon>Eukaryota</taxon>
        <taxon>Metazoa</taxon>
        <taxon>Chordata</taxon>
        <taxon>Craniata</taxon>
        <taxon>Vertebrata</taxon>
        <taxon>Euteleostomi</taxon>
        <taxon>Lepidosauria</taxon>
        <taxon>Squamata</taxon>
        <taxon>Bifurcata</taxon>
        <taxon>Unidentata</taxon>
        <taxon>Episquamata</taxon>
        <taxon>Toxicofera</taxon>
        <taxon>Iguania</taxon>
        <taxon>Dactyloidae</taxon>
        <taxon>Anolis</taxon>
    </lineage>
</organism>
<reference evidence="5" key="2">
    <citation type="submission" date="2025-08" db="UniProtKB">
        <authorList>
            <consortium name="Ensembl"/>
        </authorList>
    </citation>
    <scope>IDENTIFICATION</scope>
</reference>
<keyword evidence="1 2" id="KW-0727">SH2 domain</keyword>
<evidence type="ECO:0000313" key="6">
    <source>
        <dbReference type="Proteomes" id="UP000001646"/>
    </source>
</evidence>
<dbReference type="Ensembl" id="ENSACAT00000013262.4">
    <property type="protein sequence ID" value="ENSACAP00000013003.3"/>
    <property type="gene ID" value="ENSACAG00000013238.4"/>
</dbReference>
<evidence type="ECO:0000256" key="3">
    <source>
        <dbReference type="SAM" id="MobiDB-lite"/>
    </source>
</evidence>
<evidence type="ECO:0000256" key="1">
    <source>
        <dbReference type="ARBA" id="ARBA00022999"/>
    </source>
</evidence>
<dbReference type="Proteomes" id="UP000001646">
    <property type="component" value="Unplaced"/>
</dbReference>
<dbReference type="InterPro" id="IPR036860">
    <property type="entry name" value="SH2_dom_sf"/>
</dbReference>
<dbReference type="SUPFAM" id="SSF55550">
    <property type="entry name" value="SH2 domain"/>
    <property type="match status" value="1"/>
</dbReference>
<reference evidence="5" key="3">
    <citation type="submission" date="2025-09" db="UniProtKB">
        <authorList>
            <consortium name="Ensembl"/>
        </authorList>
    </citation>
    <scope>IDENTIFICATION</scope>
</reference>
<dbReference type="InterPro" id="IPR039111">
    <property type="entry name" value="STAP1/STAP2"/>
</dbReference>
<keyword evidence="6" id="KW-1185">Reference proteome</keyword>
<feature type="domain" description="SH2" evidence="4">
    <location>
        <begin position="86"/>
        <end position="178"/>
    </location>
</feature>
<dbReference type="Gene3D" id="3.30.505.10">
    <property type="entry name" value="SH2 domain"/>
    <property type="match status" value="1"/>
</dbReference>
<dbReference type="eggNOG" id="ENOG502QURW">
    <property type="taxonomic scope" value="Eukaryota"/>
</dbReference>
<dbReference type="InParanoid" id="H9GJR2"/>
<evidence type="ECO:0000259" key="4">
    <source>
        <dbReference type="PROSITE" id="PS50001"/>
    </source>
</evidence>
<dbReference type="PROSITE" id="PS50001">
    <property type="entry name" value="SH2"/>
    <property type="match status" value="1"/>
</dbReference>
<dbReference type="InterPro" id="IPR011993">
    <property type="entry name" value="PH-like_dom_sf"/>
</dbReference>
<dbReference type="Pfam" id="PF00017">
    <property type="entry name" value="SH2"/>
    <property type="match status" value="1"/>
</dbReference>
<sequence length="346" mass="39313">MTEAKLNLRLRNQDVNLKMESLESREMWKGFILAMVEMKVPPSLTLLPGHIYMLTEALEKEKERRQKLEQPDARKEKELPDCFFMVSRTEAEVLLEKNENCGNMLLRPGRDCQSISLSTRQKLNGTVTIKHYKINVDGGEYIIDVEEPHRCSSLQEVVDFFVNNSRRVLVPLSLDESYAMTLEIMEMDKESGESASIPARVPPVPPHYPKGSPGGPKPPLAPRTRAFLPLIPPVKPPLPRAASQPENVYMEEDPPDQTYMNDKPMVQPGATWKVLLDRVAPVPARKPCETAPKTMERTSSRLGMSLPRSFSIGKSLERNPYRLQAIIERIDAWTIFSHFPQLNISL</sequence>
<dbReference type="InterPro" id="IPR000980">
    <property type="entry name" value="SH2"/>
</dbReference>
<dbReference type="Bgee" id="ENSACAG00000013238">
    <property type="expression patterns" value="Expressed in liver and 2 other cell types or tissues"/>
</dbReference>
<evidence type="ECO:0000256" key="2">
    <source>
        <dbReference type="PROSITE-ProRule" id="PRU00191"/>
    </source>
</evidence>
<accession>H9GJR2</accession>
<evidence type="ECO:0000313" key="5">
    <source>
        <dbReference type="Ensembl" id="ENSACAP00000013003.3"/>
    </source>
</evidence>
<dbReference type="GO" id="GO:0035591">
    <property type="term" value="F:signaling adaptor activity"/>
    <property type="evidence" value="ECO:0007669"/>
    <property type="project" value="InterPro"/>
</dbReference>
<protein>
    <recommendedName>
        <fullName evidence="4">SH2 domain-containing protein</fullName>
    </recommendedName>
</protein>
<dbReference type="STRING" id="28377.ENSACAP00000013003"/>
<proteinExistence type="predicted"/>
<dbReference type="Gene3D" id="2.30.29.30">
    <property type="entry name" value="Pleckstrin-homology domain (PH domain)/Phosphotyrosine-binding domain (PTB)"/>
    <property type="match status" value="1"/>
</dbReference>
<dbReference type="PANTHER" id="PTHR16186">
    <property type="entry name" value="SIGNAL-TRANSDUCING ADAPTOR PROTEIN-RELATED"/>
    <property type="match status" value="1"/>
</dbReference>
<name>H9GJR2_ANOCA</name>
<dbReference type="GeneTree" id="ENSGT00530000063841"/>
<dbReference type="AlphaFoldDB" id="H9GJR2"/>
<dbReference type="HOGENOM" id="CLU_043957_2_0_1"/>
<feature type="region of interest" description="Disordered" evidence="3">
    <location>
        <begin position="202"/>
        <end position="223"/>
    </location>
</feature>
<reference evidence="5" key="1">
    <citation type="submission" date="2009-12" db="EMBL/GenBank/DDBJ databases">
        <title>The Genome Sequence of Anolis carolinensis (Green Anole Lizard).</title>
        <authorList>
            <consortium name="The Genome Sequencing Platform"/>
            <person name="Di Palma F."/>
            <person name="Alfoldi J."/>
            <person name="Heiman D."/>
            <person name="Young S."/>
            <person name="Grabherr M."/>
            <person name="Johnson J."/>
            <person name="Lander E.S."/>
            <person name="Lindblad-Toh K."/>
        </authorList>
    </citation>
    <scope>NUCLEOTIDE SEQUENCE [LARGE SCALE GENOMIC DNA]</scope>
    <source>
        <strain evidence="5">JBL SC #1</strain>
    </source>
</reference>
<dbReference type="PANTHER" id="PTHR16186:SF11">
    <property type="entry name" value="SIGNAL-TRANSDUCING ADAPTOR PROTEIN 2"/>
    <property type="match status" value="1"/>
</dbReference>